<protein>
    <submittedName>
        <fullName evidence="8">MFS transporter</fullName>
    </submittedName>
</protein>
<feature type="transmembrane region" description="Helical" evidence="7">
    <location>
        <begin position="364"/>
        <end position="386"/>
    </location>
</feature>
<feature type="transmembrane region" description="Helical" evidence="7">
    <location>
        <begin position="392"/>
        <end position="408"/>
    </location>
</feature>
<keyword evidence="5 7" id="KW-1133">Transmembrane helix</keyword>
<dbReference type="Proteomes" id="UP001592582">
    <property type="component" value="Unassembled WGS sequence"/>
</dbReference>
<feature type="transmembrane region" description="Helical" evidence="7">
    <location>
        <begin position="299"/>
        <end position="318"/>
    </location>
</feature>
<evidence type="ECO:0000313" key="8">
    <source>
        <dbReference type="EMBL" id="MFC1413074.1"/>
    </source>
</evidence>
<reference evidence="10 11" key="1">
    <citation type="submission" date="2024-09" db="EMBL/GenBank/DDBJ databases">
        <authorList>
            <person name="Lee S.D."/>
        </authorList>
    </citation>
    <scope>NUCLEOTIDE SEQUENCE [LARGE SCALE GENOMIC DNA]</scope>
    <source>
        <strain evidence="8 11">N1-1</strain>
        <strain evidence="9 10">N1-3</strain>
    </source>
</reference>
<dbReference type="SUPFAM" id="SSF103473">
    <property type="entry name" value="MFS general substrate transporter"/>
    <property type="match status" value="1"/>
</dbReference>
<sequence>MPTISESPPPTPSLWRHRDFLLLWSGGAVSDLGSAVSTLVLPLVAVTALDASTFQVALLGVMARLPFLVLTLPAGVIVDRVDRRTLMLWCDLGRMLAIGSVPLVSAFDRVTMWQLVLAALALGTFRVFFDVADQSYLPTLLPREQLVDGNGKLRATETFADSLGPSLGAALTGLVGAVRTLTADSVSYAVSALSLLLIRTREPARDPAAGAPRVTFRAAMGEGLRFVLGDAILRRIAACTATANLAISLVTSIEVVFLLRAVHSTPTQVGIVLGLGTLGGFAGSLMARRLALAIGTARVMWVALVVPAPLAFLMPLAWSGWGALVYGVGWAAFNASGAVYNTAQISYRQSVCPPELLGRMNASIRWLIWATVPVGALLGGLLGTWLGLRPTLWVGATIMALTGAWLVFSPIRRMRDIPLPAVAA</sequence>
<keyword evidence="4 7" id="KW-0812">Transmembrane</keyword>
<evidence type="ECO:0000256" key="2">
    <source>
        <dbReference type="ARBA" id="ARBA00022448"/>
    </source>
</evidence>
<keyword evidence="3" id="KW-1003">Cell membrane</keyword>
<evidence type="ECO:0000313" key="9">
    <source>
        <dbReference type="EMBL" id="MFC1429744.1"/>
    </source>
</evidence>
<dbReference type="Proteomes" id="UP001592530">
    <property type="component" value="Unassembled WGS sequence"/>
</dbReference>
<dbReference type="InterPro" id="IPR036259">
    <property type="entry name" value="MFS_trans_sf"/>
</dbReference>
<feature type="transmembrane region" description="Helical" evidence="7">
    <location>
        <begin position="268"/>
        <end position="287"/>
    </location>
</feature>
<evidence type="ECO:0000313" key="10">
    <source>
        <dbReference type="Proteomes" id="UP001592530"/>
    </source>
</evidence>
<dbReference type="InterPro" id="IPR010290">
    <property type="entry name" value="TM_effector"/>
</dbReference>
<comment type="caution">
    <text evidence="8">The sequence shown here is derived from an EMBL/GenBank/DDBJ whole genome shotgun (WGS) entry which is preliminary data.</text>
</comment>
<dbReference type="EMBL" id="JBHEZX010000014">
    <property type="protein sequence ID" value="MFC1413074.1"/>
    <property type="molecule type" value="Genomic_DNA"/>
</dbReference>
<dbReference type="Pfam" id="PF05977">
    <property type="entry name" value="MFS_3"/>
    <property type="match status" value="1"/>
</dbReference>
<keyword evidence="6 7" id="KW-0472">Membrane</keyword>
<dbReference type="PANTHER" id="PTHR23513:SF6">
    <property type="entry name" value="MAJOR FACILITATOR SUPERFAMILY ASSOCIATED DOMAIN-CONTAINING PROTEIN"/>
    <property type="match status" value="1"/>
</dbReference>
<evidence type="ECO:0000256" key="7">
    <source>
        <dbReference type="SAM" id="Phobius"/>
    </source>
</evidence>
<proteinExistence type="predicted"/>
<dbReference type="PANTHER" id="PTHR23513">
    <property type="entry name" value="INTEGRAL MEMBRANE EFFLUX PROTEIN-RELATED"/>
    <property type="match status" value="1"/>
</dbReference>
<organism evidence="8 11">
    <name type="scientific">Streptacidiphilus alkalitolerans</name>
    <dbReference type="NCBI Taxonomy" id="3342712"/>
    <lineage>
        <taxon>Bacteria</taxon>
        <taxon>Bacillati</taxon>
        <taxon>Actinomycetota</taxon>
        <taxon>Actinomycetes</taxon>
        <taxon>Kitasatosporales</taxon>
        <taxon>Streptomycetaceae</taxon>
        <taxon>Streptacidiphilus</taxon>
    </lineage>
</organism>
<feature type="transmembrane region" description="Helical" evidence="7">
    <location>
        <begin position="56"/>
        <end position="78"/>
    </location>
</feature>
<evidence type="ECO:0000256" key="1">
    <source>
        <dbReference type="ARBA" id="ARBA00004651"/>
    </source>
</evidence>
<dbReference type="CDD" id="cd06173">
    <property type="entry name" value="MFS_MefA_like"/>
    <property type="match status" value="1"/>
</dbReference>
<evidence type="ECO:0000256" key="4">
    <source>
        <dbReference type="ARBA" id="ARBA00022692"/>
    </source>
</evidence>
<accession>A0ABV6VH63</accession>
<dbReference type="RefSeq" id="WP_380514359.1">
    <property type="nucleotide sequence ID" value="NZ_JBHEZX010000014.1"/>
</dbReference>
<feature type="transmembrane region" description="Helical" evidence="7">
    <location>
        <begin position="243"/>
        <end position="262"/>
    </location>
</feature>
<evidence type="ECO:0000313" key="11">
    <source>
        <dbReference type="Proteomes" id="UP001592582"/>
    </source>
</evidence>
<evidence type="ECO:0000256" key="6">
    <source>
        <dbReference type="ARBA" id="ARBA00023136"/>
    </source>
</evidence>
<name>A0ABV6VH63_9ACTN</name>
<keyword evidence="2" id="KW-0813">Transport</keyword>
<feature type="transmembrane region" description="Helical" evidence="7">
    <location>
        <begin position="21"/>
        <end position="44"/>
    </location>
</feature>
<feature type="transmembrane region" description="Helical" evidence="7">
    <location>
        <begin position="324"/>
        <end position="343"/>
    </location>
</feature>
<evidence type="ECO:0000256" key="5">
    <source>
        <dbReference type="ARBA" id="ARBA00022989"/>
    </source>
</evidence>
<comment type="subcellular location">
    <subcellularLocation>
        <location evidence="1">Cell membrane</location>
        <topology evidence="1">Multi-pass membrane protein</topology>
    </subcellularLocation>
</comment>
<gene>
    <name evidence="9" type="ORF">ACEZDB_03625</name>
    <name evidence="8" type="ORF">ACEZDG_27785</name>
</gene>
<evidence type="ECO:0000256" key="3">
    <source>
        <dbReference type="ARBA" id="ARBA00022475"/>
    </source>
</evidence>
<feature type="transmembrane region" description="Helical" evidence="7">
    <location>
        <begin position="110"/>
        <end position="129"/>
    </location>
</feature>
<dbReference type="EMBL" id="JBHEZY010000001">
    <property type="protein sequence ID" value="MFC1429744.1"/>
    <property type="molecule type" value="Genomic_DNA"/>
</dbReference>
<keyword evidence="11" id="KW-1185">Reference proteome</keyword>
<dbReference type="Gene3D" id="1.20.1250.20">
    <property type="entry name" value="MFS general substrate transporter like domains"/>
    <property type="match status" value="1"/>
</dbReference>